<keyword evidence="3" id="KW-1185">Reference proteome</keyword>
<evidence type="ECO:0000259" key="1">
    <source>
        <dbReference type="Pfam" id="PF13649"/>
    </source>
</evidence>
<organism evidence="2 3">
    <name type="scientific">Sulfobacillus harzensis</name>
    <dbReference type="NCBI Taxonomy" id="2729629"/>
    <lineage>
        <taxon>Bacteria</taxon>
        <taxon>Bacillati</taxon>
        <taxon>Bacillota</taxon>
        <taxon>Clostridia</taxon>
        <taxon>Eubacteriales</taxon>
        <taxon>Clostridiales Family XVII. Incertae Sedis</taxon>
        <taxon>Sulfobacillus</taxon>
    </lineage>
</organism>
<accession>A0A7Y0L729</accession>
<feature type="domain" description="Methyltransferase" evidence="1">
    <location>
        <begin position="41"/>
        <end position="129"/>
    </location>
</feature>
<name>A0A7Y0L729_9FIRM</name>
<dbReference type="GO" id="GO:0032259">
    <property type="term" value="P:methylation"/>
    <property type="evidence" value="ECO:0007669"/>
    <property type="project" value="UniProtKB-KW"/>
</dbReference>
<dbReference type="RefSeq" id="WP_169102545.1">
    <property type="nucleotide sequence ID" value="NZ_JABBVZ010000110.1"/>
</dbReference>
<dbReference type="InterPro" id="IPR029063">
    <property type="entry name" value="SAM-dependent_MTases_sf"/>
</dbReference>
<sequence>MEVWDHRETMERYVQRQRVETDYVEQPALESVLPSLVHAHVVDLGAGAGDWAHRVLQVGAARVTAVEPSPVMRSLSIADSRIHWISARMEEASFEANSVDCVLSVRSFPYVESCIPVFARIFEWLRPGGCLVFSVEHPLKSANSSRDWIRDDAGQPLAWPIDGYLDWGPRHDARNGITLTKWHRPVAYYVHEVIQAGLSVKAVLEPDVTQEGRRRRPEIAEELRRRPAVLIVRADKV</sequence>
<dbReference type="SUPFAM" id="SSF53335">
    <property type="entry name" value="S-adenosyl-L-methionine-dependent methyltransferases"/>
    <property type="match status" value="1"/>
</dbReference>
<dbReference type="InterPro" id="IPR041698">
    <property type="entry name" value="Methyltransf_25"/>
</dbReference>
<gene>
    <name evidence="2" type="ORF">HIJ39_19085</name>
</gene>
<dbReference type="Proteomes" id="UP000533476">
    <property type="component" value="Unassembled WGS sequence"/>
</dbReference>
<dbReference type="Gene3D" id="3.40.50.150">
    <property type="entry name" value="Vaccinia Virus protein VP39"/>
    <property type="match status" value="1"/>
</dbReference>
<proteinExistence type="predicted"/>
<keyword evidence="2" id="KW-0489">Methyltransferase</keyword>
<keyword evidence="2" id="KW-0808">Transferase</keyword>
<comment type="caution">
    <text evidence="2">The sequence shown here is derived from an EMBL/GenBank/DDBJ whole genome shotgun (WGS) entry which is preliminary data.</text>
</comment>
<evidence type="ECO:0000313" key="2">
    <source>
        <dbReference type="EMBL" id="NMP24430.1"/>
    </source>
</evidence>
<reference evidence="2 3" key="1">
    <citation type="submission" date="2020-04" db="EMBL/GenBank/DDBJ databases">
        <authorList>
            <person name="Zhang R."/>
            <person name="Schippers A."/>
        </authorList>
    </citation>
    <scope>NUCLEOTIDE SEQUENCE [LARGE SCALE GENOMIC DNA]</scope>
    <source>
        <strain evidence="2 3">DSM 109850</strain>
    </source>
</reference>
<dbReference type="Pfam" id="PF13649">
    <property type="entry name" value="Methyltransf_25"/>
    <property type="match status" value="1"/>
</dbReference>
<protein>
    <submittedName>
        <fullName evidence="2">Class I SAM-dependent methyltransferase</fullName>
    </submittedName>
</protein>
<dbReference type="GO" id="GO:0008168">
    <property type="term" value="F:methyltransferase activity"/>
    <property type="evidence" value="ECO:0007669"/>
    <property type="project" value="UniProtKB-KW"/>
</dbReference>
<dbReference type="PANTHER" id="PTHR43591">
    <property type="entry name" value="METHYLTRANSFERASE"/>
    <property type="match status" value="1"/>
</dbReference>
<dbReference type="AlphaFoldDB" id="A0A7Y0L729"/>
<dbReference type="CDD" id="cd02440">
    <property type="entry name" value="AdoMet_MTases"/>
    <property type="match status" value="1"/>
</dbReference>
<dbReference type="EMBL" id="JABBVZ010000110">
    <property type="protein sequence ID" value="NMP24430.1"/>
    <property type="molecule type" value="Genomic_DNA"/>
</dbReference>
<evidence type="ECO:0000313" key="3">
    <source>
        <dbReference type="Proteomes" id="UP000533476"/>
    </source>
</evidence>